<comment type="caution">
    <text evidence="1">The sequence shown here is derived from an EMBL/GenBank/DDBJ whole genome shotgun (WGS) entry which is preliminary data.</text>
</comment>
<name>A0A9D9N386_9SPIR</name>
<proteinExistence type="predicted"/>
<reference evidence="1" key="1">
    <citation type="submission" date="2020-10" db="EMBL/GenBank/DDBJ databases">
        <authorList>
            <person name="Gilroy R."/>
        </authorList>
    </citation>
    <scope>NUCLEOTIDE SEQUENCE</scope>
    <source>
        <strain evidence="1">10532</strain>
    </source>
</reference>
<accession>A0A9D9N386</accession>
<gene>
    <name evidence="1" type="ORF">IAA81_09910</name>
</gene>
<protein>
    <submittedName>
        <fullName evidence="1">Uncharacterized protein</fullName>
    </submittedName>
</protein>
<evidence type="ECO:0000313" key="1">
    <source>
        <dbReference type="EMBL" id="MBO8458523.1"/>
    </source>
</evidence>
<reference evidence="1" key="2">
    <citation type="journal article" date="2021" name="PeerJ">
        <title>Extensive microbial diversity within the chicken gut microbiome revealed by metagenomics and culture.</title>
        <authorList>
            <person name="Gilroy R."/>
            <person name="Ravi A."/>
            <person name="Getino M."/>
            <person name="Pursley I."/>
            <person name="Horton D.L."/>
            <person name="Alikhan N.F."/>
            <person name="Baker D."/>
            <person name="Gharbi K."/>
            <person name="Hall N."/>
            <person name="Watson M."/>
            <person name="Adriaenssens E.M."/>
            <person name="Foster-Nyarko E."/>
            <person name="Jarju S."/>
            <person name="Secka A."/>
            <person name="Antonio M."/>
            <person name="Oren A."/>
            <person name="Chaudhuri R.R."/>
            <person name="La Ragione R."/>
            <person name="Hildebrand F."/>
            <person name="Pallen M.J."/>
        </authorList>
    </citation>
    <scope>NUCLEOTIDE SEQUENCE</scope>
    <source>
        <strain evidence="1">10532</strain>
    </source>
</reference>
<sequence length="80" mass="8907">MPKKYFFPSPKIRINKLVFALQRTSFAGVKALWTGGKKLCVPEGKALCTGGKKLCVPEGKSSVHQWEKALYTEGESSVYR</sequence>
<dbReference type="AlphaFoldDB" id="A0A9D9N386"/>
<organism evidence="1 2">
    <name type="scientific">Candidatus Gallitreponema excrementavium</name>
    <dbReference type="NCBI Taxonomy" id="2840840"/>
    <lineage>
        <taxon>Bacteria</taxon>
        <taxon>Pseudomonadati</taxon>
        <taxon>Spirochaetota</taxon>
        <taxon>Spirochaetia</taxon>
        <taxon>Spirochaetales</taxon>
        <taxon>Candidatus Gallitreponema</taxon>
    </lineage>
</organism>
<dbReference type="EMBL" id="JADIMM010000111">
    <property type="protein sequence ID" value="MBO8458523.1"/>
    <property type="molecule type" value="Genomic_DNA"/>
</dbReference>
<dbReference type="Proteomes" id="UP000823638">
    <property type="component" value="Unassembled WGS sequence"/>
</dbReference>
<evidence type="ECO:0000313" key="2">
    <source>
        <dbReference type="Proteomes" id="UP000823638"/>
    </source>
</evidence>